<dbReference type="EMBL" id="JBEPMM010000001">
    <property type="protein sequence ID" value="MET3691327.1"/>
    <property type="molecule type" value="Genomic_DNA"/>
</dbReference>
<feature type="region of interest" description="Disordered" evidence="1">
    <location>
        <begin position="391"/>
        <end position="507"/>
    </location>
</feature>
<dbReference type="Gene3D" id="3.40.50.2000">
    <property type="entry name" value="Glycogen Phosphorylase B"/>
    <property type="match status" value="1"/>
</dbReference>
<reference evidence="2 3" key="1">
    <citation type="submission" date="2024-06" db="EMBL/GenBank/DDBJ databases">
        <title>Genomic Encyclopedia of Type Strains, Phase IV (KMG-IV): sequencing the most valuable type-strain genomes for metagenomic binning, comparative biology and taxonomic classification.</title>
        <authorList>
            <person name="Goeker M."/>
        </authorList>
    </citation>
    <scope>NUCLEOTIDE SEQUENCE [LARGE SCALE GENOMIC DNA]</scope>
    <source>
        <strain evidence="2 3">DSM 21331</strain>
    </source>
</reference>
<comment type="caution">
    <text evidence="2">The sequence shown here is derived from an EMBL/GenBank/DDBJ whole genome shotgun (WGS) entry which is preliminary data.</text>
</comment>
<evidence type="ECO:0000256" key="1">
    <source>
        <dbReference type="SAM" id="MobiDB-lite"/>
    </source>
</evidence>
<dbReference type="Pfam" id="PF13692">
    <property type="entry name" value="Glyco_trans_1_4"/>
    <property type="match status" value="1"/>
</dbReference>
<dbReference type="SUPFAM" id="SSF53756">
    <property type="entry name" value="UDP-Glycosyltransferase/glycogen phosphorylase"/>
    <property type="match status" value="1"/>
</dbReference>
<protein>
    <recommendedName>
        <fullName evidence="4">Glycosyltransferase</fullName>
    </recommendedName>
</protein>
<gene>
    <name evidence="2" type="ORF">ABID43_000846</name>
</gene>
<evidence type="ECO:0000313" key="2">
    <source>
        <dbReference type="EMBL" id="MET3691327.1"/>
    </source>
</evidence>
<name>A0ABV2L1V7_9HYPH</name>
<dbReference type="RefSeq" id="WP_306424578.1">
    <property type="nucleotide sequence ID" value="NZ_BPQL01000074.1"/>
</dbReference>
<sequence>MSAPAILVVAPMPAFPTSAGNRRRLLTTCTALQRGGFAVDLAYYAHEDQIYRRFGQHPPTDEAEAAGLFRHTFRIEPRATIPLTTRARCFAIDDWCPEALDDFVAWYGQAYPETRAILMNYVFLSRALGAVPPGMLRLVDTHDRFADRQRQYRPFRAEPNFFYTDRAGEAAGLARADIALAIQSEEAAYFRTITDRRVHLLPPRFPAHRPFATPARLARIGFIGHGNDPNLFSIRRFAAAWSEGWTPDRPELVIAGEIGASFGQTPGPGIRLAGYVARLEDFYDTVDLVVAPMLMGSGLKMKVAEALSFGKPVVGTGLGFEGFAPVVPEHRARTAEEVRAAVLALVTDADALARLTRACADLLAGYNAIADAAEADLLAMLAQDSLGRLDRSDSAFPEDDGIPSSRGHRGFPLLEGEGQGEVRDLSGDGPHLTPTLSFQEREPGGASSAGRLPDAQATWETVTLAGGTLTRGTSLRSNLTDDPERGRLVATERGPPPGAGRYSPLRRRWFAKPGPGSTEAAPDAGLAGLDLALAPEWVRDPRLPTALRAEIATQLAGIAADWEAEARLVGLTGSGAILALSLPRHLVTGTHPNVAFLIGAPTRALVLERVLPLNAAPALAYAARRPDLPRAPAAVTFVGLTCAGLTEPAGPGTILVLHDDLVGRIRIVAEAPVPQESPP</sequence>
<dbReference type="Proteomes" id="UP001549145">
    <property type="component" value="Unassembled WGS sequence"/>
</dbReference>
<proteinExistence type="predicted"/>
<evidence type="ECO:0008006" key="4">
    <source>
        <dbReference type="Google" id="ProtNLM"/>
    </source>
</evidence>
<accession>A0ABV2L1V7</accession>
<keyword evidence="3" id="KW-1185">Reference proteome</keyword>
<feature type="compositionally biased region" description="Polar residues" evidence="1">
    <location>
        <begin position="470"/>
        <end position="480"/>
    </location>
</feature>
<organism evidence="2 3">
    <name type="scientific">Methylobacterium goesingense</name>
    <dbReference type="NCBI Taxonomy" id="243690"/>
    <lineage>
        <taxon>Bacteria</taxon>
        <taxon>Pseudomonadati</taxon>
        <taxon>Pseudomonadota</taxon>
        <taxon>Alphaproteobacteria</taxon>
        <taxon>Hyphomicrobiales</taxon>
        <taxon>Methylobacteriaceae</taxon>
        <taxon>Methylobacterium</taxon>
    </lineage>
</organism>
<evidence type="ECO:0000313" key="3">
    <source>
        <dbReference type="Proteomes" id="UP001549145"/>
    </source>
</evidence>